<organism evidence="1 2">
    <name type="scientific">Digitaria exilis</name>
    <dbReference type="NCBI Taxonomy" id="1010633"/>
    <lineage>
        <taxon>Eukaryota</taxon>
        <taxon>Viridiplantae</taxon>
        <taxon>Streptophyta</taxon>
        <taxon>Embryophyta</taxon>
        <taxon>Tracheophyta</taxon>
        <taxon>Spermatophyta</taxon>
        <taxon>Magnoliopsida</taxon>
        <taxon>Liliopsida</taxon>
        <taxon>Poales</taxon>
        <taxon>Poaceae</taxon>
        <taxon>PACMAD clade</taxon>
        <taxon>Panicoideae</taxon>
        <taxon>Panicodae</taxon>
        <taxon>Paniceae</taxon>
        <taxon>Anthephorinae</taxon>
        <taxon>Digitaria</taxon>
    </lineage>
</organism>
<accession>A0A835BJ71</accession>
<dbReference type="OrthoDB" id="681845at2759"/>
<protein>
    <recommendedName>
        <fullName evidence="3">Reverse transcriptase zinc-binding domain-containing protein</fullName>
    </recommendedName>
</protein>
<reference evidence="1" key="1">
    <citation type="submission" date="2020-07" db="EMBL/GenBank/DDBJ databases">
        <title>Genome sequence and genetic diversity analysis of an under-domesticated orphan crop, white fonio (Digitaria exilis).</title>
        <authorList>
            <person name="Bennetzen J.L."/>
            <person name="Chen S."/>
            <person name="Ma X."/>
            <person name="Wang X."/>
            <person name="Yssel A.E.J."/>
            <person name="Chaluvadi S.R."/>
            <person name="Johnson M."/>
            <person name="Gangashetty P."/>
            <person name="Hamidou F."/>
            <person name="Sanogo M.D."/>
            <person name="Zwaenepoel A."/>
            <person name="Wallace J."/>
            <person name="Van De Peer Y."/>
            <person name="Van Deynze A."/>
        </authorList>
    </citation>
    <scope>NUCLEOTIDE SEQUENCE</scope>
    <source>
        <tissue evidence="1">Leaves</tissue>
    </source>
</reference>
<sequence length="83" mass="10058">MNLDAYCCILYVDNVEEDIFHLFFECPFSQPRWIFLGIDWGISLNHHIMFLHAKEKFGSNIFREIIIIAMWVLWVHRNIIIFL</sequence>
<dbReference type="EMBL" id="JACEFO010001924">
    <property type="protein sequence ID" value="KAF8693291.1"/>
    <property type="molecule type" value="Genomic_DNA"/>
</dbReference>
<proteinExistence type="predicted"/>
<evidence type="ECO:0000313" key="2">
    <source>
        <dbReference type="Proteomes" id="UP000636709"/>
    </source>
</evidence>
<keyword evidence="2" id="KW-1185">Reference proteome</keyword>
<dbReference type="AlphaFoldDB" id="A0A835BJ71"/>
<gene>
    <name evidence="1" type="ORF">HU200_038675</name>
</gene>
<dbReference type="Proteomes" id="UP000636709">
    <property type="component" value="Unassembled WGS sequence"/>
</dbReference>
<comment type="caution">
    <text evidence="1">The sequence shown here is derived from an EMBL/GenBank/DDBJ whole genome shotgun (WGS) entry which is preliminary data.</text>
</comment>
<evidence type="ECO:0000313" key="1">
    <source>
        <dbReference type="EMBL" id="KAF8693291.1"/>
    </source>
</evidence>
<name>A0A835BJ71_9POAL</name>
<evidence type="ECO:0008006" key="3">
    <source>
        <dbReference type="Google" id="ProtNLM"/>
    </source>
</evidence>